<dbReference type="CDD" id="cd03316">
    <property type="entry name" value="MR_like"/>
    <property type="match status" value="1"/>
</dbReference>
<organism evidence="3 4">
    <name type="scientific">Actinopolymorpha pittospori</name>
    <dbReference type="NCBI Taxonomy" id="648752"/>
    <lineage>
        <taxon>Bacteria</taxon>
        <taxon>Bacillati</taxon>
        <taxon>Actinomycetota</taxon>
        <taxon>Actinomycetes</taxon>
        <taxon>Propionibacteriales</taxon>
        <taxon>Actinopolymorphaceae</taxon>
        <taxon>Actinopolymorpha</taxon>
    </lineage>
</organism>
<dbReference type="PANTHER" id="PTHR48080">
    <property type="entry name" value="D-GALACTONATE DEHYDRATASE-RELATED"/>
    <property type="match status" value="1"/>
</dbReference>
<dbReference type="SMART" id="SM00922">
    <property type="entry name" value="MR_MLE"/>
    <property type="match status" value="1"/>
</dbReference>
<dbReference type="Pfam" id="PF13378">
    <property type="entry name" value="MR_MLE_C"/>
    <property type="match status" value="1"/>
</dbReference>
<dbReference type="Proteomes" id="UP000638648">
    <property type="component" value="Unassembled WGS sequence"/>
</dbReference>
<evidence type="ECO:0000256" key="1">
    <source>
        <dbReference type="ARBA" id="ARBA00023239"/>
    </source>
</evidence>
<dbReference type="SUPFAM" id="SSF54826">
    <property type="entry name" value="Enolase N-terminal domain-like"/>
    <property type="match status" value="1"/>
</dbReference>
<proteinExistence type="predicted"/>
<keyword evidence="4" id="KW-1185">Reference proteome</keyword>
<dbReference type="EMBL" id="JADBEM010000001">
    <property type="protein sequence ID" value="MBE1610865.1"/>
    <property type="molecule type" value="Genomic_DNA"/>
</dbReference>
<dbReference type="SFLD" id="SFLDS00001">
    <property type="entry name" value="Enolase"/>
    <property type="match status" value="1"/>
</dbReference>
<comment type="caution">
    <text evidence="3">The sequence shown here is derived from an EMBL/GenBank/DDBJ whole genome shotgun (WGS) entry which is preliminary data.</text>
</comment>
<name>A0A927N1E1_9ACTN</name>
<dbReference type="SUPFAM" id="SSF51604">
    <property type="entry name" value="Enolase C-terminal domain-like"/>
    <property type="match status" value="1"/>
</dbReference>
<evidence type="ECO:0000313" key="3">
    <source>
        <dbReference type="EMBL" id="MBE1610865.1"/>
    </source>
</evidence>
<protein>
    <submittedName>
        <fullName evidence="3">L-alanine-DL-glutamate epimerase-like enolase superfamily enzyme</fullName>
    </submittedName>
</protein>
<keyword evidence="1" id="KW-0456">Lyase</keyword>
<dbReference type="InterPro" id="IPR036849">
    <property type="entry name" value="Enolase-like_C_sf"/>
</dbReference>
<dbReference type="InterPro" id="IPR013342">
    <property type="entry name" value="Mandelate_racemase_C"/>
</dbReference>
<evidence type="ECO:0000313" key="4">
    <source>
        <dbReference type="Proteomes" id="UP000638648"/>
    </source>
</evidence>
<gene>
    <name evidence="3" type="ORF">HEB94_007713</name>
</gene>
<dbReference type="Gene3D" id="3.30.390.10">
    <property type="entry name" value="Enolase-like, N-terminal domain"/>
    <property type="match status" value="1"/>
</dbReference>
<dbReference type="PANTHER" id="PTHR48080:SF2">
    <property type="entry name" value="D-GALACTONATE DEHYDRATASE"/>
    <property type="match status" value="1"/>
</dbReference>
<dbReference type="InterPro" id="IPR034593">
    <property type="entry name" value="DgoD-like"/>
</dbReference>
<dbReference type="Gene3D" id="3.20.20.120">
    <property type="entry name" value="Enolase-like C-terminal domain"/>
    <property type="match status" value="1"/>
</dbReference>
<dbReference type="InterPro" id="IPR029065">
    <property type="entry name" value="Enolase_C-like"/>
</dbReference>
<sequence length="422" mass="46422">MSEELLDRVNTHSRPSDLRITDLRIATLVGVPFRSSIIRIDTNQGITGYGEVRDGASKTFALLLKSRIVGENPCNIDKLFRLIKQFGHHGRQGGGVCGVEMALMDLAGKAYGVPAYALAGGKFRDRILCYADTPRSPDPHVLAERLLGRRKAGYQFLKMDLGIDLLWDVPGALITPPGARGTTDVMHPFTGIRITDKGIAHLVEHVAVVRDTVGYDVPLAVDHFGHIGIDSCIRLGRALEPFTLAWLEDMIPWQFTAQWRELTTALATPTCTGEDIYLAENFRPLLEAEAVRIIHPDPATSGGILETKRVGDLAEEHGVAMALHMAATPIATLASAHIAAATHNFLALEHHAVDVPWWSDLVTGLPSPLIEDGHLTVPDKPGLGFDDINEELFREHLDPADPGFFESTESWDTEHRRDRLWS</sequence>
<reference evidence="3" key="1">
    <citation type="submission" date="2020-10" db="EMBL/GenBank/DDBJ databases">
        <title>Sequencing the genomes of 1000 actinobacteria strains.</title>
        <authorList>
            <person name="Klenk H.-P."/>
        </authorList>
    </citation>
    <scope>NUCLEOTIDE SEQUENCE</scope>
    <source>
        <strain evidence="3">DSM 45354</strain>
    </source>
</reference>
<dbReference type="InterPro" id="IPR029017">
    <property type="entry name" value="Enolase-like_N"/>
</dbReference>
<feature type="domain" description="Mandelate racemase/muconate lactonizing enzyme C-terminal" evidence="2">
    <location>
        <begin position="139"/>
        <end position="269"/>
    </location>
</feature>
<dbReference type="Pfam" id="PF02746">
    <property type="entry name" value="MR_MLE_N"/>
    <property type="match status" value="1"/>
</dbReference>
<dbReference type="SFLD" id="SFLDG00179">
    <property type="entry name" value="mandelate_racemase"/>
    <property type="match status" value="1"/>
</dbReference>
<accession>A0A927N1E1</accession>
<dbReference type="RefSeq" id="WP_337918183.1">
    <property type="nucleotide sequence ID" value="NZ_BAABJL010000250.1"/>
</dbReference>
<dbReference type="GO" id="GO:0016829">
    <property type="term" value="F:lyase activity"/>
    <property type="evidence" value="ECO:0007669"/>
    <property type="project" value="UniProtKB-KW"/>
</dbReference>
<dbReference type="AlphaFoldDB" id="A0A927N1E1"/>
<evidence type="ECO:0000259" key="2">
    <source>
        <dbReference type="SMART" id="SM00922"/>
    </source>
</evidence>
<dbReference type="InterPro" id="IPR013341">
    <property type="entry name" value="Mandelate_racemase_N_dom"/>
</dbReference>